<evidence type="ECO:0000313" key="1">
    <source>
        <dbReference type="EMBL" id="KAK3591495.1"/>
    </source>
</evidence>
<name>A0AAE0VWD3_9BIVA</name>
<comment type="caution">
    <text evidence="1">The sequence shown here is derived from an EMBL/GenBank/DDBJ whole genome shotgun (WGS) entry which is preliminary data.</text>
</comment>
<reference evidence="1" key="2">
    <citation type="journal article" date="2021" name="Genome Biol. Evol.">
        <title>Developing a high-quality reference genome for a parasitic bivalve with doubly uniparental inheritance (Bivalvia: Unionida).</title>
        <authorList>
            <person name="Smith C.H."/>
        </authorList>
    </citation>
    <scope>NUCLEOTIDE SEQUENCE</scope>
    <source>
        <strain evidence="1">CHS0354</strain>
        <tissue evidence="1">Mantle</tissue>
    </source>
</reference>
<proteinExistence type="predicted"/>
<dbReference type="AlphaFoldDB" id="A0AAE0VWD3"/>
<accession>A0AAE0VWD3</accession>
<gene>
    <name evidence="1" type="ORF">CHS0354_031602</name>
</gene>
<protein>
    <submittedName>
        <fullName evidence="1">Uncharacterized protein</fullName>
    </submittedName>
</protein>
<dbReference type="Proteomes" id="UP001195483">
    <property type="component" value="Unassembled WGS sequence"/>
</dbReference>
<reference evidence="1" key="1">
    <citation type="journal article" date="2021" name="Genome Biol. Evol.">
        <title>A High-Quality Reference Genome for a Parasitic Bivalve with Doubly Uniparental Inheritance (Bivalvia: Unionida).</title>
        <authorList>
            <person name="Smith C.H."/>
        </authorList>
    </citation>
    <scope>NUCLEOTIDE SEQUENCE</scope>
    <source>
        <strain evidence="1">CHS0354</strain>
    </source>
</reference>
<feature type="non-terminal residue" evidence="1">
    <location>
        <position position="1"/>
    </location>
</feature>
<dbReference type="EMBL" id="JAEAOA010001888">
    <property type="protein sequence ID" value="KAK3591495.1"/>
    <property type="molecule type" value="Genomic_DNA"/>
</dbReference>
<organism evidence="1 2">
    <name type="scientific">Potamilus streckersoni</name>
    <dbReference type="NCBI Taxonomy" id="2493646"/>
    <lineage>
        <taxon>Eukaryota</taxon>
        <taxon>Metazoa</taxon>
        <taxon>Spiralia</taxon>
        <taxon>Lophotrochozoa</taxon>
        <taxon>Mollusca</taxon>
        <taxon>Bivalvia</taxon>
        <taxon>Autobranchia</taxon>
        <taxon>Heteroconchia</taxon>
        <taxon>Palaeoheterodonta</taxon>
        <taxon>Unionida</taxon>
        <taxon>Unionoidea</taxon>
        <taxon>Unionidae</taxon>
        <taxon>Ambleminae</taxon>
        <taxon>Lampsilini</taxon>
        <taxon>Potamilus</taxon>
    </lineage>
</organism>
<keyword evidence="2" id="KW-1185">Reference proteome</keyword>
<evidence type="ECO:0000313" key="2">
    <source>
        <dbReference type="Proteomes" id="UP001195483"/>
    </source>
</evidence>
<reference evidence="1" key="3">
    <citation type="submission" date="2023-05" db="EMBL/GenBank/DDBJ databases">
        <authorList>
            <person name="Smith C.H."/>
        </authorList>
    </citation>
    <scope>NUCLEOTIDE SEQUENCE</scope>
    <source>
        <strain evidence="1">CHS0354</strain>
        <tissue evidence="1">Mantle</tissue>
    </source>
</reference>
<sequence>MTADVQINSVIVSILPFKLELTMTADMNSVIVSILPFKLELTMTAARKFIDNGHLYIKDKSDGDKRFGSANILEAKGVLAEFIRLETALRKRLENTVILAMHVERKAVTTQDGPTNIVADALNLASQPALGQLTSVNNMKRGIRRARKRKGAMPANPLSLQDSVIPDDFKKTQISTYYTTAGK</sequence>